<name>A0ABR6HPM7_9RHOB</name>
<dbReference type="RefSeq" id="WP_183472813.1">
    <property type="nucleotide sequence ID" value="NZ_JACIBX010000007.1"/>
</dbReference>
<organism evidence="4 5">
    <name type="scientific">Limimaricola variabilis</name>
    <dbReference type="NCBI Taxonomy" id="1492771"/>
    <lineage>
        <taxon>Bacteria</taxon>
        <taxon>Pseudomonadati</taxon>
        <taxon>Pseudomonadota</taxon>
        <taxon>Alphaproteobacteria</taxon>
        <taxon>Rhodobacterales</taxon>
        <taxon>Paracoccaceae</taxon>
        <taxon>Limimaricola</taxon>
    </lineage>
</organism>
<dbReference type="PANTHER" id="PTHR43877">
    <property type="entry name" value="AMINOALKYLPHOSPHONATE N-ACETYLTRANSFERASE-RELATED-RELATED"/>
    <property type="match status" value="1"/>
</dbReference>
<sequence length="149" mass="16023">MSAPHFRKADRGDVASIAALLAEDDLGQHREGAPLQSYLDAFDRMSAQPGNIVVVGVVGDDVVACYQLTLIEGLSRGGARRAQIEAVRVAASQRGAGIGRLALQDAETRARAAGCRLMQLTSDRSREAAHRFYESLGFEATHLGFKRTL</sequence>
<dbReference type="InterPro" id="IPR050832">
    <property type="entry name" value="Bact_Acetyltransf"/>
</dbReference>
<evidence type="ECO:0000313" key="5">
    <source>
        <dbReference type="Proteomes" id="UP000576152"/>
    </source>
</evidence>
<dbReference type="Proteomes" id="UP000576152">
    <property type="component" value="Unassembled WGS sequence"/>
</dbReference>
<evidence type="ECO:0000256" key="1">
    <source>
        <dbReference type="ARBA" id="ARBA00022679"/>
    </source>
</evidence>
<feature type="domain" description="N-acetyltransferase" evidence="3">
    <location>
        <begin position="4"/>
        <end position="149"/>
    </location>
</feature>
<comment type="caution">
    <text evidence="4">The sequence shown here is derived from an EMBL/GenBank/DDBJ whole genome shotgun (WGS) entry which is preliminary data.</text>
</comment>
<reference evidence="4 5" key="1">
    <citation type="submission" date="2020-08" db="EMBL/GenBank/DDBJ databases">
        <title>Genomic Encyclopedia of Type Strains, Phase III (KMG-III): the genomes of soil and plant-associated and newly described type strains.</title>
        <authorList>
            <person name="Whitman W."/>
        </authorList>
    </citation>
    <scope>NUCLEOTIDE SEQUENCE [LARGE SCALE GENOMIC DNA]</scope>
    <source>
        <strain evidence="4 5">CECT 8572</strain>
    </source>
</reference>
<evidence type="ECO:0000313" key="4">
    <source>
        <dbReference type="EMBL" id="MBB3712519.1"/>
    </source>
</evidence>
<proteinExistence type="predicted"/>
<dbReference type="PANTHER" id="PTHR43877:SF2">
    <property type="entry name" value="AMINOALKYLPHOSPHONATE N-ACETYLTRANSFERASE-RELATED"/>
    <property type="match status" value="1"/>
</dbReference>
<accession>A0ABR6HPM7</accession>
<evidence type="ECO:0000259" key="3">
    <source>
        <dbReference type="PROSITE" id="PS51186"/>
    </source>
</evidence>
<keyword evidence="1" id="KW-0808">Transferase</keyword>
<dbReference type="Pfam" id="PF00583">
    <property type="entry name" value="Acetyltransf_1"/>
    <property type="match status" value="1"/>
</dbReference>
<protein>
    <submittedName>
        <fullName evidence="4">GNAT superfamily N-acetyltransferase</fullName>
    </submittedName>
</protein>
<evidence type="ECO:0000256" key="2">
    <source>
        <dbReference type="ARBA" id="ARBA00023315"/>
    </source>
</evidence>
<dbReference type="Gene3D" id="3.40.630.30">
    <property type="match status" value="1"/>
</dbReference>
<dbReference type="SUPFAM" id="SSF55729">
    <property type="entry name" value="Acyl-CoA N-acyltransferases (Nat)"/>
    <property type="match status" value="1"/>
</dbReference>
<dbReference type="PROSITE" id="PS51186">
    <property type="entry name" value="GNAT"/>
    <property type="match status" value="1"/>
</dbReference>
<dbReference type="InterPro" id="IPR000182">
    <property type="entry name" value="GNAT_dom"/>
</dbReference>
<dbReference type="InterPro" id="IPR016181">
    <property type="entry name" value="Acyl_CoA_acyltransferase"/>
</dbReference>
<gene>
    <name evidence="4" type="ORF">FHS00_002107</name>
</gene>
<keyword evidence="2" id="KW-0012">Acyltransferase</keyword>
<dbReference type="EMBL" id="JACIBX010000007">
    <property type="protein sequence ID" value="MBB3712519.1"/>
    <property type="molecule type" value="Genomic_DNA"/>
</dbReference>
<keyword evidence="5" id="KW-1185">Reference proteome</keyword>
<dbReference type="CDD" id="cd04301">
    <property type="entry name" value="NAT_SF"/>
    <property type="match status" value="1"/>
</dbReference>